<evidence type="ECO:0000313" key="8">
    <source>
        <dbReference type="EMBL" id="OBR98002.1"/>
    </source>
</evidence>
<organism evidence="8 10">
    <name type="scientific">Mycobacterium gordonae</name>
    <dbReference type="NCBI Taxonomy" id="1778"/>
    <lineage>
        <taxon>Bacteria</taxon>
        <taxon>Bacillati</taxon>
        <taxon>Actinomycetota</taxon>
        <taxon>Actinomycetes</taxon>
        <taxon>Mycobacteriales</taxon>
        <taxon>Mycobacteriaceae</taxon>
        <taxon>Mycobacterium</taxon>
    </lineage>
</organism>
<evidence type="ECO:0000256" key="6">
    <source>
        <dbReference type="ARBA" id="ARBA00023284"/>
    </source>
</evidence>
<gene>
    <name evidence="8" type="ORF">A9W98_04545</name>
    <name evidence="9" type="ORF">AWC08_12185</name>
</gene>
<dbReference type="GO" id="GO:0005829">
    <property type="term" value="C:cytosol"/>
    <property type="evidence" value="ECO:0007669"/>
    <property type="project" value="TreeGrafter"/>
</dbReference>
<dbReference type="InterPro" id="IPR017937">
    <property type="entry name" value="Thioredoxin_CS"/>
</dbReference>
<dbReference type="PANTHER" id="PTHR45663:SF11">
    <property type="entry name" value="GEO12009P1"/>
    <property type="match status" value="1"/>
</dbReference>
<dbReference type="EMBL" id="MAEM01000555">
    <property type="protein sequence ID" value="OBR98002.1"/>
    <property type="molecule type" value="Genomic_DNA"/>
</dbReference>
<dbReference type="InterPro" id="IPR013766">
    <property type="entry name" value="Thioredoxin_domain"/>
</dbReference>
<keyword evidence="3" id="KW-0813">Transport</keyword>
<dbReference type="GO" id="GO:0045454">
    <property type="term" value="P:cell redox homeostasis"/>
    <property type="evidence" value="ECO:0007669"/>
    <property type="project" value="TreeGrafter"/>
</dbReference>
<proteinExistence type="inferred from homology"/>
<keyword evidence="5" id="KW-1015">Disulfide bond</keyword>
<reference evidence="9 11" key="1">
    <citation type="submission" date="2016-01" db="EMBL/GenBank/DDBJ databases">
        <title>The new phylogeny of the genus Mycobacterium.</title>
        <authorList>
            <person name="Tarcisio F."/>
            <person name="Conor M."/>
            <person name="Antonella G."/>
            <person name="Elisabetta G."/>
            <person name="Giulia F.S."/>
            <person name="Sara T."/>
            <person name="Anna F."/>
            <person name="Clotilde B."/>
            <person name="Roberto B."/>
            <person name="Veronica D.S."/>
            <person name="Fabio R."/>
            <person name="Monica P."/>
            <person name="Olivier J."/>
            <person name="Enrico T."/>
            <person name="Nicola S."/>
        </authorList>
    </citation>
    <scope>NUCLEOTIDE SEQUENCE [LARGE SCALE GENOMIC DNA]</scope>
    <source>
        <strain evidence="9 11">DSM 44160</strain>
    </source>
</reference>
<evidence type="ECO:0000259" key="7">
    <source>
        <dbReference type="PROSITE" id="PS51352"/>
    </source>
</evidence>
<keyword evidence="6" id="KW-0676">Redox-active center</keyword>
<keyword evidence="11" id="KW-1185">Reference proteome</keyword>
<dbReference type="PROSITE" id="PS00194">
    <property type="entry name" value="THIOREDOXIN_1"/>
    <property type="match status" value="1"/>
</dbReference>
<evidence type="ECO:0000313" key="10">
    <source>
        <dbReference type="Proteomes" id="UP000093757"/>
    </source>
</evidence>
<dbReference type="InterPro" id="IPR036249">
    <property type="entry name" value="Thioredoxin-like_sf"/>
</dbReference>
<protein>
    <submittedName>
        <fullName evidence="8 9">Thioredoxin</fullName>
    </submittedName>
</protein>
<evidence type="ECO:0000256" key="1">
    <source>
        <dbReference type="ARBA" id="ARBA00003318"/>
    </source>
</evidence>
<sequence length="141" mass="14708">MSSVVIAGLAIAAALVAACLIGCVVNQRSGVLREAKPSAGADQDHSDLGLSETGPTVLHFSAVWCGPCAAVRRVVHQVCADLPDVAHVELDIDAHPVAAKRLSVLSLPTTFIFDAQGQQRFRTAGVPKAADLHSVLQPLRV</sequence>
<name>A0A1A6B6R3_MYCGO</name>
<keyword evidence="4" id="KW-0249">Electron transport</keyword>
<dbReference type="Pfam" id="PF00085">
    <property type="entry name" value="Thioredoxin"/>
    <property type="match status" value="1"/>
</dbReference>
<accession>A0A1A6B6R3</accession>
<dbReference type="RefSeq" id="WP_065137531.1">
    <property type="nucleotide sequence ID" value="NZ_JACKSU010000113.1"/>
</dbReference>
<evidence type="ECO:0000256" key="4">
    <source>
        <dbReference type="ARBA" id="ARBA00022982"/>
    </source>
</evidence>
<dbReference type="PROSITE" id="PS51352">
    <property type="entry name" value="THIOREDOXIN_2"/>
    <property type="match status" value="1"/>
</dbReference>
<comment type="caution">
    <text evidence="8">The sequence shown here is derived from an EMBL/GenBank/DDBJ whole genome shotgun (WGS) entry which is preliminary data.</text>
</comment>
<dbReference type="AlphaFoldDB" id="A0A1A6B6R3"/>
<comment type="similarity">
    <text evidence="2">Belongs to the thioredoxin family.</text>
</comment>
<dbReference type="Proteomes" id="UP000093757">
    <property type="component" value="Unassembled WGS sequence"/>
</dbReference>
<evidence type="ECO:0000256" key="5">
    <source>
        <dbReference type="ARBA" id="ARBA00023157"/>
    </source>
</evidence>
<reference evidence="8 10" key="2">
    <citation type="submission" date="2016-06" db="EMBL/GenBank/DDBJ databases">
        <authorList>
            <person name="Kjaerup R.B."/>
            <person name="Dalgaard T.S."/>
            <person name="Juul-Madsen H.R."/>
        </authorList>
    </citation>
    <scope>NUCLEOTIDE SEQUENCE [LARGE SCALE GENOMIC DNA]</scope>
    <source>
        <strain evidence="8 10">1245752.6</strain>
    </source>
</reference>
<comment type="function">
    <text evidence="1">Participates in various redox reactions through the reversible oxidation of its active center dithiol to a disulfide and catalyzes dithiol-disulfide exchange reactions.</text>
</comment>
<dbReference type="Gene3D" id="3.40.30.10">
    <property type="entry name" value="Glutaredoxin"/>
    <property type="match status" value="1"/>
</dbReference>
<feature type="domain" description="Thioredoxin" evidence="7">
    <location>
        <begin position="29"/>
        <end position="141"/>
    </location>
</feature>
<dbReference type="CDD" id="cd02947">
    <property type="entry name" value="TRX_family"/>
    <property type="match status" value="1"/>
</dbReference>
<dbReference type="GO" id="GO:0015035">
    <property type="term" value="F:protein-disulfide reductase activity"/>
    <property type="evidence" value="ECO:0007669"/>
    <property type="project" value="TreeGrafter"/>
</dbReference>
<dbReference type="SUPFAM" id="SSF52833">
    <property type="entry name" value="Thioredoxin-like"/>
    <property type="match status" value="1"/>
</dbReference>
<evidence type="ECO:0000313" key="11">
    <source>
        <dbReference type="Proteomes" id="UP000193928"/>
    </source>
</evidence>
<evidence type="ECO:0000313" key="9">
    <source>
        <dbReference type="EMBL" id="ORV96510.1"/>
    </source>
</evidence>
<dbReference type="OrthoDB" id="1495530at2"/>
<evidence type="ECO:0000256" key="2">
    <source>
        <dbReference type="ARBA" id="ARBA00008987"/>
    </source>
</evidence>
<evidence type="ECO:0000256" key="3">
    <source>
        <dbReference type="ARBA" id="ARBA00022448"/>
    </source>
</evidence>
<dbReference type="EMBL" id="LQOY01000012">
    <property type="protein sequence ID" value="ORV96510.1"/>
    <property type="molecule type" value="Genomic_DNA"/>
</dbReference>
<dbReference type="Proteomes" id="UP000193928">
    <property type="component" value="Unassembled WGS sequence"/>
</dbReference>
<dbReference type="PANTHER" id="PTHR45663">
    <property type="entry name" value="GEO12009P1"/>
    <property type="match status" value="1"/>
</dbReference>